<proteinExistence type="predicted"/>
<dbReference type="PANTHER" id="PTHR38342:SF1">
    <property type="entry name" value="SLR5037 PROTEIN"/>
    <property type="match status" value="1"/>
</dbReference>
<name>A0A3B1AUF8_9ZZZZ</name>
<dbReference type="InterPro" id="IPR005180">
    <property type="entry name" value="DUF302"/>
</dbReference>
<dbReference type="InterPro" id="IPR016796">
    <property type="entry name" value="UCP021774"/>
</dbReference>
<dbReference type="Pfam" id="PF03625">
    <property type="entry name" value="DUF302"/>
    <property type="match status" value="1"/>
</dbReference>
<evidence type="ECO:0000313" key="2">
    <source>
        <dbReference type="EMBL" id="VAW96406.1"/>
    </source>
</evidence>
<organism evidence="2">
    <name type="scientific">hydrothermal vent metagenome</name>
    <dbReference type="NCBI Taxonomy" id="652676"/>
    <lineage>
        <taxon>unclassified sequences</taxon>
        <taxon>metagenomes</taxon>
        <taxon>ecological metagenomes</taxon>
    </lineage>
</organism>
<dbReference type="Gene3D" id="3.30.310.70">
    <property type="entry name" value="TT1751-like domain"/>
    <property type="match status" value="1"/>
</dbReference>
<gene>
    <name evidence="2" type="ORF">MNBD_GAMMA19-1242</name>
</gene>
<accession>A0A3B1AUF8</accession>
<dbReference type="PANTHER" id="PTHR38342">
    <property type="entry name" value="SLR5037 PROTEIN"/>
    <property type="match status" value="1"/>
</dbReference>
<evidence type="ECO:0000259" key="1">
    <source>
        <dbReference type="Pfam" id="PF03625"/>
    </source>
</evidence>
<dbReference type="CDD" id="cd14797">
    <property type="entry name" value="DUF302"/>
    <property type="match status" value="1"/>
</dbReference>
<protein>
    <recommendedName>
        <fullName evidence="1">DUF302 domain-containing protein</fullName>
    </recommendedName>
</protein>
<reference evidence="2" key="1">
    <citation type="submission" date="2018-06" db="EMBL/GenBank/DDBJ databases">
        <authorList>
            <person name="Zhirakovskaya E."/>
        </authorList>
    </citation>
    <scope>NUCLEOTIDE SEQUENCE</scope>
</reference>
<dbReference type="InterPro" id="IPR035923">
    <property type="entry name" value="TT1751-like_sf"/>
</dbReference>
<dbReference type="EMBL" id="UOFV01000085">
    <property type="protein sequence ID" value="VAW96406.1"/>
    <property type="molecule type" value="Genomic_DNA"/>
</dbReference>
<dbReference type="AlphaFoldDB" id="A0A3B1AUF8"/>
<dbReference type="PIRSF" id="PIRSF021774">
    <property type="entry name" value="UCP021774"/>
    <property type="match status" value="1"/>
</dbReference>
<sequence>MKYIIESSKGFEQTVTDLEAAVAANKFGVLHTHDLQATLKNKGIDFPHPCKILEVCNPQKAYAVLQEDISLNMALPCRISVWVEGGKTKIGMLSPKAILSLMSGSAALAQVAAEVEETTKRIIDQAK</sequence>
<dbReference type="SUPFAM" id="SSF103247">
    <property type="entry name" value="TT1751-like"/>
    <property type="match status" value="1"/>
</dbReference>
<feature type="domain" description="DUF302" evidence="1">
    <location>
        <begin position="33"/>
        <end position="95"/>
    </location>
</feature>